<sequence length="137" mass="16238">MIAEDIDNISYHNIFISESNKNNTNNFIKIFYSNSIFFLNSIYIKLKINNLRVSNNKIIFDNLYNIEKIKNLESFILNNVNINKEPILKLTNLFDNNILKYGDEIHKYNILKISGIWETNENYGITFKIIEYDDTIN</sequence>
<evidence type="ECO:0000313" key="1">
    <source>
        <dbReference type="EMBL" id="UZT28927.1"/>
    </source>
</evidence>
<evidence type="ECO:0000313" key="2">
    <source>
        <dbReference type="EMBL" id="UZT29275.1"/>
    </source>
</evidence>
<dbReference type="EMBL" id="OP765584">
    <property type="protein sequence ID" value="UZT29275.1"/>
    <property type="molecule type" value="Genomic_DNA"/>
</dbReference>
<proteinExistence type="predicted"/>
<protein>
    <submittedName>
        <fullName evidence="1">Uncharacterized protein</fullName>
    </submittedName>
</protein>
<dbReference type="EMBL" id="OP765507">
    <property type="protein sequence ID" value="UZT28927.1"/>
    <property type="molecule type" value="Genomic_DNA"/>
</dbReference>
<reference evidence="1" key="1">
    <citation type="submission" date="2022-10" db="EMBL/GenBank/DDBJ databases">
        <title>Genomics discovery of giant fungal viruses from subsurface oceanic crustal fluids.</title>
        <authorList>
            <person name="Bhattacharjee A.S."/>
            <person name="Schulz F."/>
            <person name="Woyke T."/>
            <person name="Orcutt B.N."/>
            <person name="Matinez Martinez J."/>
        </authorList>
    </citation>
    <scope>NUCLEOTIDE SEQUENCE</scope>
    <source>
        <strain evidence="1">VSAG1.JdFR</strain>
        <strain evidence="2">VSAG8.JdFR</strain>
    </source>
</reference>
<accession>A0A9E8G4K2</accession>
<organism evidence="1">
    <name type="scientific">Nucleocytoviricota sp</name>
    <dbReference type="NCBI Taxonomy" id="2809609"/>
    <lineage>
        <taxon>Viruses</taxon>
        <taxon>Varidnaviria</taxon>
        <taxon>Bamfordvirae</taxon>
        <taxon>Nucleocytoviricota</taxon>
    </lineage>
</organism>
<name>A0A9E8G4K2_9VIRU</name>